<gene>
    <name evidence="2" type="ORF">ENI13_00520</name>
</gene>
<name>A0A7C1NSA7_UNCC3</name>
<sequence>MPQNYETYELSSRDQRLITLLQGEKKAWEYGNVWVSDAAAFVMRNEIDRARKNYYGKFQEPVDPDTGLEKLFVPMTEWLVERMVTNTDIDTKHIQIRHPQGKSIKSPIVMKLIVANYLKRMQFGEFLNDFIRKLCIDGTATVKVFNMYSEEFKRNMPTLRVIDSLNAIIDPSAYSLQDVPYLERIQMTQPEIERMSGQWSNTDRISYSKGSVPEATIFERWGKIPLGLITKRDKDMRKWVEATVIASSNNVDSPFTVTNPSRRIGEIAVIHKVMLNPRNIKPYEEAWLRRVPNRYHGRGVPEQVADLQTWVNTVVNIRRDEMLKNLVGRYKILKGSGITKQLFEKMRTGGAIPVDNMDDVEIFDQPDVKGSAYREPAEVMQMAEKVTGAKELPTSDTMEPTTALIQEREARSTSALIQENIGLFLERLLRRQIIPMIVKDLKEGEIMRITGDPEDLDIIDESIVNHFVNKEVVKFRKSTGMSPSPMDVSRLQEKSMKKMKNLGEDRALHVKKYVFDANYDVDISVTAERLDPGVILRNLNDFLLTYTKLPQADLSVINSIVKEYLGMLDIPIVRKIDNAVAPPMPPEGQRDQRQPRQQQPNVQTEDTRANMEGVTSPAER</sequence>
<organism evidence="2">
    <name type="scientific">candidate division CPR3 bacterium</name>
    <dbReference type="NCBI Taxonomy" id="2268181"/>
    <lineage>
        <taxon>Bacteria</taxon>
        <taxon>Bacteria division CPR3</taxon>
    </lineage>
</organism>
<proteinExistence type="predicted"/>
<evidence type="ECO:0000313" key="2">
    <source>
        <dbReference type="EMBL" id="HEB13445.1"/>
    </source>
</evidence>
<evidence type="ECO:0000256" key="1">
    <source>
        <dbReference type="SAM" id="MobiDB-lite"/>
    </source>
</evidence>
<accession>A0A7C1NSA7</accession>
<comment type="caution">
    <text evidence="2">The sequence shown here is derived from an EMBL/GenBank/DDBJ whole genome shotgun (WGS) entry which is preliminary data.</text>
</comment>
<protein>
    <recommendedName>
        <fullName evidence="3">Portal protein</fullName>
    </recommendedName>
</protein>
<dbReference type="Proteomes" id="UP000885695">
    <property type="component" value="Unassembled WGS sequence"/>
</dbReference>
<feature type="region of interest" description="Disordered" evidence="1">
    <location>
        <begin position="579"/>
        <end position="620"/>
    </location>
</feature>
<dbReference type="EMBL" id="DRHL01000024">
    <property type="protein sequence ID" value="HEB13445.1"/>
    <property type="molecule type" value="Genomic_DNA"/>
</dbReference>
<dbReference type="AlphaFoldDB" id="A0A7C1NSA7"/>
<evidence type="ECO:0008006" key="3">
    <source>
        <dbReference type="Google" id="ProtNLM"/>
    </source>
</evidence>
<reference evidence="2" key="1">
    <citation type="journal article" date="2020" name="mSystems">
        <title>Genome- and Community-Level Interaction Insights into Carbon Utilization and Element Cycling Functions of Hydrothermarchaeota in Hydrothermal Sediment.</title>
        <authorList>
            <person name="Zhou Z."/>
            <person name="Liu Y."/>
            <person name="Xu W."/>
            <person name="Pan J."/>
            <person name="Luo Z.H."/>
            <person name="Li M."/>
        </authorList>
    </citation>
    <scope>NUCLEOTIDE SEQUENCE [LARGE SCALE GENOMIC DNA]</scope>
    <source>
        <strain evidence="2">HyVt-369</strain>
    </source>
</reference>